<organism evidence="2 3">
    <name type="scientific">Paenibacillus thalictri</name>
    <dbReference type="NCBI Taxonomy" id="2527873"/>
    <lineage>
        <taxon>Bacteria</taxon>
        <taxon>Bacillati</taxon>
        <taxon>Bacillota</taxon>
        <taxon>Bacilli</taxon>
        <taxon>Bacillales</taxon>
        <taxon>Paenibacillaceae</taxon>
        <taxon>Paenibacillus</taxon>
    </lineage>
</organism>
<dbReference type="RefSeq" id="WP_131018665.1">
    <property type="nucleotide sequence ID" value="NZ_SIRE01000042.1"/>
</dbReference>
<gene>
    <name evidence="2" type="primary">yabQ</name>
    <name evidence="2" type="ORF">EYB31_37310</name>
</gene>
<feature type="transmembrane region" description="Helical" evidence="1">
    <location>
        <begin position="123"/>
        <end position="143"/>
    </location>
</feature>
<protein>
    <submittedName>
        <fullName evidence="2">Spore cortex biosynthesis protein YabQ</fullName>
    </submittedName>
</protein>
<keyword evidence="3" id="KW-1185">Reference proteome</keyword>
<dbReference type="NCBIfam" id="TIGR02893">
    <property type="entry name" value="spore_yabQ"/>
    <property type="match status" value="1"/>
</dbReference>
<dbReference type="InterPro" id="IPR019074">
    <property type="entry name" value="YabQ"/>
</dbReference>
<feature type="transmembrane region" description="Helical" evidence="1">
    <location>
        <begin position="39"/>
        <end position="60"/>
    </location>
</feature>
<accession>A0A4Q9DEU1</accession>
<reference evidence="2 3" key="1">
    <citation type="submission" date="2019-02" db="EMBL/GenBank/DDBJ databases">
        <title>Paenibacillus sp. nov., isolated from surface-sterilized tissue of Thalictrum simplex L.</title>
        <authorList>
            <person name="Tuo L."/>
        </authorList>
    </citation>
    <scope>NUCLEOTIDE SEQUENCE [LARGE SCALE GENOMIC DNA]</scope>
    <source>
        <strain evidence="2 3">N2SHLJ1</strain>
    </source>
</reference>
<keyword evidence="1" id="KW-0812">Transmembrane</keyword>
<proteinExistence type="predicted"/>
<dbReference type="Proteomes" id="UP000293142">
    <property type="component" value="Unassembled WGS sequence"/>
</dbReference>
<keyword evidence="1" id="KW-1133">Transmembrane helix</keyword>
<dbReference type="Pfam" id="PF09578">
    <property type="entry name" value="Spore_YabQ"/>
    <property type="match status" value="1"/>
</dbReference>
<comment type="caution">
    <text evidence="2">The sequence shown here is derived from an EMBL/GenBank/DDBJ whole genome shotgun (WGS) entry which is preliminary data.</text>
</comment>
<dbReference type="OrthoDB" id="1653819at2"/>
<name>A0A4Q9DEU1_9BACL</name>
<evidence type="ECO:0000256" key="1">
    <source>
        <dbReference type="SAM" id="Phobius"/>
    </source>
</evidence>
<evidence type="ECO:0000313" key="3">
    <source>
        <dbReference type="Proteomes" id="UP000293142"/>
    </source>
</evidence>
<keyword evidence="1" id="KW-0472">Membrane</keyword>
<dbReference type="AlphaFoldDB" id="A0A4Q9DEU1"/>
<sequence>MTLSTQFVTLGMMFVGGLALGVLYDMYRVLSDRLKVPNWVLAILDILYWLVGTVLVFRMLYASNQGQVRVFIFIGLVAGIIGYFALLSRMVLRFIGFIIKVVQAAIRIGKRMIDIFIVLPIKFLYRCLVIIFGFFIAMAIFLYKVVIQLLYPFWRILVWLTKPLWRWALSWQWPRQIYRTTLSWWKRLFGPKQ</sequence>
<feature type="transmembrane region" description="Helical" evidence="1">
    <location>
        <begin position="72"/>
        <end position="102"/>
    </location>
</feature>
<evidence type="ECO:0000313" key="2">
    <source>
        <dbReference type="EMBL" id="TBL69027.1"/>
    </source>
</evidence>
<dbReference type="EMBL" id="SIRE01000042">
    <property type="protein sequence ID" value="TBL69027.1"/>
    <property type="molecule type" value="Genomic_DNA"/>
</dbReference>
<feature type="transmembrane region" description="Helical" evidence="1">
    <location>
        <begin position="6"/>
        <end position="27"/>
    </location>
</feature>